<dbReference type="EMBL" id="BPLR01019446">
    <property type="protein sequence ID" value="GIX67933.1"/>
    <property type="molecule type" value="Genomic_DNA"/>
</dbReference>
<dbReference type="CDD" id="cd20069">
    <property type="entry name" value="5TM_Oxa1-like"/>
    <property type="match status" value="1"/>
</dbReference>
<evidence type="ECO:0000256" key="3">
    <source>
        <dbReference type="ARBA" id="ARBA00022989"/>
    </source>
</evidence>
<organism evidence="8 9">
    <name type="scientific">Caerostris extrusa</name>
    <name type="common">Bark spider</name>
    <name type="synonym">Caerostris bankana</name>
    <dbReference type="NCBI Taxonomy" id="172846"/>
    <lineage>
        <taxon>Eukaryota</taxon>
        <taxon>Metazoa</taxon>
        <taxon>Ecdysozoa</taxon>
        <taxon>Arthropoda</taxon>
        <taxon>Chelicerata</taxon>
        <taxon>Arachnida</taxon>
        <taxon>Araneae</taxon>
        <taxon>Araneomorphae</taxon>
        <taxon>Entelegynae</taxon>
        <taxon>Araneoidea</taxon>
        <taxon>Araneidae</taxon>
        <taxon>Caerostris</taxon>
    </lineage>
</organism>
<evidence type="ECO:0000313" key="8">
    <source>
        <dbReference type="EMBL" id="GIX67933.1"/>
    </source>
</evidence>
<sequence length="342" mass="38941">MQEHEGHSIYQHFEMRILKNCISGLSYEYHTSDKDNWSAKMQIVTPESTTAFVPSRHFSFSGFYTGISQSTPVVSFQNLLIDFHESVGLPWWGIILLTTLGIRTAVVFPLAVHQHQVIARLANINVEIGKLVPQLNKEVNMAKVMYKWDETQAKKVFKKQLRTIHNQYVIRDNCHPFKAVLLVLFQIPMWIIFSISLRNLTFTSLHSNPVPEPLIGLKTEGLLWFSDLTTPDMIAIPLLLLFVNLTLTEVSALRSVGKGSKLQKILLNTSRLIIFVVAAVATVNPSSVSFYWLCSSTFGLGQNFLLMSPKVLEVSEDTTDPKRKFNAFFDIAANFRRKFYKL</sequence>
<dbReference type="Proteomes" id="UP001054945">
    <property type="component" value="Unassembled WGS sequence"/>
</dbReference>
<proteinExistence type="inferred from homology"/>
<protein>
    <submittedName>
        <fullName evidence="8">Cytochrome c oxidase assembly protein COX18, mitochondrial</fullName>
    </submittedName>
</protein>
<comment type="similarity">
    <text evidence="5">Belongs to the OXA1/ALB3/YidC family.</text>
</comment>
<name>A0AAV4M6E6_CAEEX</name>
<dbReference type="PANTHER" id="PTHR12428:SF65">
    <property type="entry name" value="CYTOCHROME C OXIDASE ASSEMBLY PROTEIN COX18, MITOCHONDRIAL"/>
    <property type="match status" value="1"/>
</dbReference>
<evidence type="ECO:0000256" key="2">
    <source>
        <dbReference type="ARBA" id="ARBA00022692"/>
    </source>
</evidence>
<dbReference type="InterPro" id="IPR001708">
    <property type="entry name" value="YidC/ALB3/OXA1/COX18"/>
</dbReference>
<reference evidence="8 9" key="1">
    <citation type="submission" date="2021-06" db="EMBL/GenBank/DDBJ databases">
        <title>Caerostris extrusa draft genome.</title>
        <authorList>
            <person name="Kono N."/>
            <person name="Arakawa K."/>
        </authorList>
    </citation>
    <scope>NUCLEOTIDE SEQUENCE [LARGE SCALE GENOMIC DNA]</scope>
</reference>
<gene>
    <name evidence="8" type="primary">COX18</name>
    <name evidence="8" type="ORF">CEXT_278831</name>
</gene>
<evidence type="ECO:0000256" key="5">
    <source>
        <dbReference type="RuleBase" id="RU003945"/>
    </source>
</evidence>
<keyword evidence="2 5" id="KW-0812">Transmembrane</keyword>
<dbReference type="GO" id="GO:0033617">
    <property type="term" value="P:mitochondrial respiratory chain complex IV assembly"/>
    <property type="evidence" value="ECO:0007669"/>
    <property type="project" value="TreeGrafter"/>
</dbReference>
<accession>A0AAV4M6E6</accession>
<dbReference type="PANTHER" id="PTHR12428">
    <property type="entry name" value="OXA1"/>
    <property type="match status" value="1"/>
</dbReference>
<evidence type="ECO:0000256" key="6">
    <source>
        <dbReference type="SAM" id="Phobius"/>
    </source>
</evidence>
<dbReference type="GO" id="GO:0005743">
    <property type="term" value="C:mitochondrial inner membrane"/>
    <property type="evidence" value="ECO:0007669"/>
    <property type="project" value="TreeGrafter"/>
</dbReference>
<evidence type="ECO:0000256" key="4">
    <source>
        <dbReference type="ARBA" id="ARBA00023136"/>
    </source>
</evidence>
<dbReference type="GO" id="GO:0032979">
    <property type="term" value="P:protein insertion into mitochondrial inner membrane from matrix"/>
    <property type="evidence" value="ECO:0007669"/>
    <property type="project" value="TreeGrafter"/>
</dbReference>
<feature type="transmembrane region" description="Helical" evidence="6">
    <location>
        <begin position="179"/>
        <end position="197"/>
    </location>
</feature>
<dbReference type="InterPro" id="IPR028055">
    <property type="entry name" value="YidC/Oxa/ALB_C"/>
</dbReference>
<comment type="subcellular location">
    <subcellularLocation>
        <location evidence="1 5">Membrane</location>
        <topology evidence="1 5">Multi-pass membrane protein</topology>
    </subcellularLocation>
</comment>
<dbReference type="GO" id="GO:0032977">
    <property type="term" value="F:membrane insertase activity"/>
    <property type="evidence" value="ECO:0007669"/>
    <property type="project" value="InterPro"/>
</dbReference>
<keyword evidence="3 6" id="KW-1133">Transmembrane helix</keyword>
<comment type="caution">
    <text evidence="8">The sequence shown here is derived from an EMBL/GenBank/DDBJ whole genome shotgun (WGS) entry which is preliminary data.</text>
</comment>
<dbReference type="Pfam" id="PF02096">
    <property type="entry name" value="60KD_IMP"/>
    <property type="match status" value="1"/>
</dbReference>
<evidence type="ECO:0000256" key="1">
    <source>
        <dbReference type="ARBA" id="ARBA00004141"/>
    </source>
</evidence>
<evidence type="ECO:0000259" key="7">
    <source>
        <dbReference type="Pfam" id="PF02096"/>
    </source>
</evidence>
<feature type="domain" description="Membrane insertase YidC/Oxa/ALB C-terminal" evidence="7">
    <location>
        <begin position="92"/>
        <end position="307"/>
    </location>
</feature>
<feature type="transmembrane region" description="Helical" evidence="6">
    <location>
        <begin position="89"/>
        <end position="112"/>
    </location>
</feature>
<keyword evidence="9" id="KW-1185">Reference proteome</keyword>
<dbReference type="AlphaFoldDB" id="A0AAV4M6E6"/>
<evidence type="ECO:0000313" key="9">
    <source>
        <dbReference type="Proteomes" id="UP001054945"/>
    </source>
</evidence>
<keyword evidence="4 6" id="KW-0472">Membrane</keyword>
<feature type="transmembrane region" description="Helical" evidence="6">
    <location>
        <begin position="234"/>
        <end position="253"/>
    </location>
</feature>
<feature type="transmembrane region" description="Helical" evidence="6">
    <location>
        <begin position="265"/>
        <end position="283"/>
    </location>
</feature>